<organism evidence="1 2">
    <name type="scientific">Bactrocera dorsalis</name>
    <name type="common">Oriental fruit fly</name>
    <name type="synonym">Dacus dorsalis</name>
    <dbReference type="NCBI Taxonomy" id="27457"/>
    <lineage>
        <taxon>Eukaryota</taxon>
        <taxon>Metazoa</taxon>
        <taxon>Ecdysozoa</taxon>
        <taxon>Arthropoda</taxon>
        <taxon>Hexapoda</taxon>
        <taxon>Insecta</taxon>
        <taxon>Pterygota</taxon>
        <taxon>Neoptera</taxon>
        <taxon>Endopterygota</taxon>
        <taxon>Diptera</taxon>
        <taxon>Brachycera</taxon>
        <taxon>Muscomorpha</taxon>
        <taxon>Tephritoidea</taxon>
        <taxon>Tephritidae</taxon>
        <taxon>Bactrocera</taxon>
        <taxon>Bactrocera</taxon>
    </lineage>
</organism>
<accession>A0ABM3K5E1</accession>
<name>A0ABM3K5E1_BACDO</name>
<sequence>MLGVKGHAGYSCCTKCIQRGERKENRMIFHYQNHPLRTNINFWQRTDVSHHNQQSSLEIEKLPIDVIQVFALDYMHVVYLGVMKALLGSWIKVKNCNYSLQQNDIRKLNTEFQSIACYIPRDFCRKPRDLKEIDRFKATEFRQFLLYTGQVVLKDILSEEMYIHFLQLSLAMRILLNAEDCVQNNKCAEELIKDFLLRVPVLYDDLMLTYNCHCLSHLARDSMHFGSLETTSAFKFENKLGKIKKLVKKKNNVPSQIYNRLVEQSVHGNHHTNIVSKKSTVQSDGTYKFVKTKNFYLSSIAPENFYLVQKLRAKGTRLT</sequence>
<evidence type="ECO:0000313" key="2">
    <source>
        <dbReference type="RefSeq" id="XP_049316698.1"/>
    </source>
</evidence>
<evidence type="ECO:0000313" key="1">
    <source>
        <dbReference type="Proteomes" id="UP001652620"/>
    </source>
</evidence>
<dbReference type="PANTHER" id="PTHR33053">
    <property type="entry name" value="PROTEIN, PUTATIVE-RELATED"/>
    <property type="match status" value="1"/>
</dbReference>
<gene>
    <name evidence="2" type="primary">LOC125779397</name>
</gene>
<proteinExistence type="predicted"/>
<keyword evidence="1" id="KW-1185">Reference proteome</keyword>
<dbReference type="GeneID" id="125779397"/>
<dbReference type="RefSeq" id="XP_049316698.1">
    <property type="nucleotide sequence ID" value="XM_049460741.1"/>
</dbReference>
<dbReference type="Proteomes" id="UP001652620">
    <property type="component" value="Chromosome 6"/>
</dbReference>
<dbReference type="PANTHER" id="PTHR33053:SF25">
    <property type="entry name" value="TRANSPOSASE DOMAIN-CONTAINING PROTEIN"/>
    <property type="match status" value="1"/>
</dbReference>
<protein>
    <submittedName>
        <fullName evidence="2">Uncharacterized protein LOC125779397</fullName>
    </submittedName>
</protein>
<reference evidence="2" key="1">
    <citation type="submission" date="2025-08" db="UniProtKB">
        <authorList>
            <consortium name="RefSeq"/>
        </authorList>
    </citation>
    <scope>IDENTIFICATION</scope>
    <source>
        <tissue evidence="2">Adult</tissue>
    </source>
</reference>